<dbReference type="AlphaFoldDB" id="A0A9D5BJ08"/>
<proteinExistence type="predicted"/>
<gene>
    <name evidence="2" type="ORF">KIW84_013050</name>
</gene>
<name>A0A9D5BJ08_PEA</name>
<feature type="region of interest" description="Disordered" evidence="1">
    <location>
        <begin position="1"/>
        <end position="81"/>
    </location>
</feature>
<feature type="compositionally biased region" description="Basic and acidic residues" evidence="1">
    <location>
        <begin position="47"/>
        <end position="60"/>
    </location>
</feature>
<evidence type="ECO:0000313" key="2">
    <source>
        <dbReference type="EMBL" id="KAI5444629.1"/>
    </source>
</evidence>
<dbReference type="Proteomes" id="UP001058974">
    <property type="component" value="Chromosome 1"/>
</dbReference>
<evidence type="ECO:0000313" key="3">
    <source>
        <dbReference type="Proteomes" id="UP001058974"/>
    </source>
</evidence>
<organism evidence="2 3">
    <name type="scientific">Pisum sativum</name>
    <name type="common">Garden pea</name>
    <name type="synonym">Lathyrus oleraceus</name>
    <dbReference type="NCBI Taxonomy" id="3888"/>
    <lineage>
        <taxon>Eukaryota</taxon>
        <taxon>Viridiplantae</taxon>
        <taxon>Streptophyta</taxon>
        <taxon>Embryophyta</taxon>
        <taxon>Tracheophyta</taxon>
        <taxon>Spermatophyta</taxon>
        <taxon>Magnoliopsida</taxon>
        <taxon>eudicotyledons</taxon>
        <taxon>Gunneridae</taxon>
        <taxon>Pentapetalae</taxon>
        <taxon>rosids</taxon>
        <taxon>fabids</taxon>
        <taxon>Fabales</taxon>
        <taxon>Fabaceae</taxon>
        <taxon>Papilionoideae</taxon>
        <taxon>50 kb inversion clade</taxon>
        <taxon>NPAAA clade</taxon>
        <taxon>Hologalegina</taxon>
        <taxon>IRL clade</taxon>
        <taxon>Fabeae</taxon>
        <taxon>Lathyrus</taxon>
    </lineage>
</organism>
<reference evidence="2 3" key="1">
    <citation type="journal article" date="2022" name="Nat. Genet.">
        <title>Improved pea reference genome and pan-genome highlight genomic features and evolutionary characteristics.</title>
        <authorList>
            <person name="Yang T."/>
            <person name="Liu R."/>
            <person name="Luo Y."/>
            <person name="Hu S."/>
            <person name="Wang D."/>
            <person name="Wang C."/>
            <person name="Pandey M.K."/>
            <person name="Ge S."/>
            <person name="Xu Q."/>
            <person name="Li N."/>
            <person name="Li G."/>
            <person name="Huang Y."/>
            <person name="Saxena R.K."/>
            <person name="Ji Y."/>
            <person name="Li M."/>
            <person name="Yan X."/>
            <person name="He Y."/>
            <person name="Liu Y."/>
            <person name="Wang X."/>
            <person name="Xiang C."/>
            <person name="Varshney R.K."/>
            <person name="Ding H."/>
            <person name="Gao S."/>
            <person name="Zong X."/>
        </authorList>
    </citation>
    <scope>NUCLEOTIDE SEQUENCE [LARGE SCALE GENOMIC DNA]</scope>
    <source>
        <strain evidence="2 3">cv. Zhongwan 6</strain>
    </source>
</reference>
<accession>A0A9D5BJ08</accession>
<keyword evidence="3" id="KW-1185">Reference proteome</keyword>
<evidence type="ECO:0000256" key="1">
    <source>
        <dbReference type="SAM" id="MobiDB-lite"/>
    </source>
</evidence>
<dbReference type="EMBL" id="JAMSHJ010000001">
    <property type="protein sequence ID" value="KAI5444629.1"/>
    <property type="molecule type" value="Genomic_DNA"/>
</dbReference>
<protein>
    <submittedName>
        <fullName evidence="2">Uncharacterized protein</fullName>
    </submittedName>
</protein>
<sequence>MQDSLDNNGEKTMEDSLNNNREEIVEDSSDNNEEEGEIPILGFDLNEEAKYEFDLNKFPEEGEASSQAAQEFRPKEVLPSL</sequence>
<feature type="compositionally biased region" description="Basic and acidic residues" evidence="1">
    <location>
        <begin position="72"/>
        <end position="81"/>
    </location>
</feature>
<feature type="compositionally biased region" description="Acidic residues" evidence="1">
    <location>
        <begin position="24"/>
        <end position="37"/>
    </location>
</feature>
<dbReference type="Gramene" id="Psat01G0305000-T1">
    <property type="protein sequence ID" value="KAI5444629.1"/>
    <property type="gene ID" value="KIW84_013050"/>
</dbReference>
<comment type="caution">
    <text evidence="2">The sequence shown here is derived from an EMBL/GenBank/DDBJ whole genome shotgun (WGS) entry which is preliminary data.</text>
</comment>